<reference evidence="3 4" key="1">
    <citation type="journal article" date="2024" name="G3 (Bethesda)">
        <title>Genome assembly of Hibiscus sabdariffa L. provides insights into metabolisms of medicinal natural products.</title>
        <authorList>
            <person name="Kim T."/>
        </authorList>
    </citation>
    <scope>NUCLEOTIDE SEQUENCE [LARGE SCALE GENOMIC DNA]</scope>
    <source>
        <strain evidence="3">TK-2024</strain>
        <tissue evidence="3">Old leaves</tissue>
    </source>
</reference>
<accession>A0ABR2QBS1</accession>
<dbReference type="Proteomes" id="UP001396334">
    <property type="component" value="Unassembled WGS sequence"/>
</dbReference>
<evidence type="ECO:0000259" key="2">
    <source>
        <dbReference type="Pfam" id="PF03732"/>
    </source>
</evidence>
<dbReference type="PANTHER" id="PTHR33223">
    <property type="entry name" value="CCHC-TYPE DOMAIN-CONTAINING PROTEIN"/>
    <property type="match status" value="1"/>
</dbReference>
<evidence type="ECO:0000313" key="3">
    <source>
        <dbReference type="EMBL" id="KAK8997997.1"/>
    </source>
</evidence>
<proteinExistence type="predicted"/>
<dbReference type="Pfam" id="PF03732">
    <property type="entry name" value="Retrotrans_gag"/>
    <property type="match status" value="1"/>
</dbReference>
<gene>
    <name evidence="3" type="ORF">V6N11_012531</name>
</gene>
<sequence length="316" mass="36305">MTEEDQTIRELAAAPYSQQPLCITFPNGEVPFSLKTGLIHLLPTFHGLPNENPHKRLKEFHMDCLSTKPHEVLDDQIKLRAFPFSLSDLAKDWFFPAAKASELRRNILGIQKKESKSLYDYWERFKKKCANCPQHGMMEQTLLQYFYEGLTPMEMKMIDAASEGALVDLTPTAAKNLISTMAANSQQFRPSSEPSREFTRKQGKARLCRICTMSYHSTDCCPILQEDAPAQINTVGSFPGPPQRPYNPYGNTYNLGWNDHPNFSYAQNQSPNQAYQPRSTQQQSYQQPQKSSLESMMEKFIASQEKFQRLKRIFRN</sequence>
<dbReference type="EMBL" id="JBBPBN010000042">
    <property type="protein sequence ID" value="KAK8997997.1"/>
    <property type="molecule type" value="Genomic_DNA"/>
</dbReference>
<dbReference type="InterPro" id="IPR005162">
    <property type="entry name" value="Retrotrans_gag_dom"/>
</dbReference>
<dbReference type="PANTHER" id="PTHR33223:SF11">
    <property type="entry name" value="ELEMENT PROTEIN, PUTATIVE-RELATED"/>
    <property type="match status" value="1"/>
</dbReference>
<comment type="caution">
    <text evidence="3">The sequence shown here is derived from an EMBL/GenBank/DDBJ whole genome shotgun (WGS) entry which is preliminary data.</text>
</comment>
<name>A0ABR2QBS1_9ROSI</name>
<protein>
    <recommendedName>
        <fullName evidence="2">Retrotransposon gag domain-containing protein</fullName>
    </recommendedName>
</protein>
<keyword evidence="4" id="KW-1185">Reference proteome</keyword>
<feature type="compositionally biased region" description="Polar residues" evidence="1">
    <location>
        <begin position="264"/>
        <end position="274"/>
    </location>
</feature>
<evidence type="ECO:0000256" key="1">
    <source>
        <dbReference type="SAM" id="MobiDB-lite"/>
    </source>
</evidence>
<feature type="region of interest" description="Disordered" evidence="1">
    <location>
        <begin position="260"/>
        <end position="295"/>
    </location>
</feature>
<feature type="compositionally biased region" description="Low complexity" evidence="1">
    <location>
        <begin position="275"/>
        <end position="292"/>
    </location>
</feature>
<evidence type="ECO:0000313" key="4">
    <source>
        <dbReference type="Proteomes" id="UP001396334"/>
    </source>
</evidence>
<feature type="domain" description="Retrotransposon gag" evidence="2">
    <location>
        <begin position="88"/>
        <end position="151"/>
    </location>
</feature>
<organism evidence="3 4">
    <name type="scientific">Hibiscus sabdariffa</name>
    <name type="common">roselle</name>
    <dbReference type="NCBI Taxonomy" id="183260"/>
    <lineage>
        <taxon>Eukaryota</taxon>
        <taxon>Viridiplantae</taxon>
        <taxon>Streptophyta</taxon>
        <taxon>Embryophyta</taxon>
        <taxon>Tracheophyta</taxon>
        <taxon>Spermatophyta</taxon>
        <taxon>Magnoliopsida</taxon>
        <taxon>eudicotyledons</taxon>
        <taxon>Gunneridae</taxon>
        <taxon>Pentapetalae</taxon>
        <taxon>rosids</taxon>
        <taxon>malvids</taxon>
        <taxon>Malvales</taxon>
        <taxon>Malvaceae</taxon>
        <taxon>Malvoideae</taxon>
        <taxon>Hibiscus</taxon>
    </lineage>
</organism>